<dbReference type="SUPFAM" id="SSF159283">
    <property type="entry name" value="Guanosine diphospho-D-mannose pyrophosphorylase/mannose-6-phosphate isomerase linker domain"/>
    <property type="match status" value="1"/>
</dbReference>
<dbReference type="Pfam" id="PF00483">
    <property type="entry name" value="NTP_transferase"/>
    <property type="match status" value="1"/>
</dbReference>
<dbReference type="InterPro" id="IPR029044">
    <property type="entry name" value="Nucleotide-diphossugar_trans"/>
</dbReference>
<evidence type="ECO:0000259" key="5">
    <source>
        <dbReference type="Pfam" id="PF00483"/>
    </source>
</evidence>
<dbReference type="EMBL" id="UOGL01000051">
    <property type="protein sequence ID" value="VAX36370.1"/>
    <property type="molecule type" value="Genomic_DNA"/>
</dbReference>
<dbReference type="EC" id="2.7.7.13" evidence="7"/>
<sequence length="358" mass="40244">MLHSVIMSGGSGTRFWPRSRNAMPKQLLSFTDNKSMIQEAVERTERWIPLKRTWVVTNKKQLSATKQQLSQLASSQFIVEPTGRNTAPCIGLAACTLLAENPDATMLVMPADHLISQQDAFKKAVEQAEDIIKKNPDAFVLFGVRPSYPATGFGYIEQGESIDKGVFKVQSFREKPDLPTATQLMNTGRFYWNCGIFMWRADRILEALGKFEPEMFSHLQTLQQSISQENWESVLELEFPKMKSISIDYAVLERAEEVFVLEAPFDWDDLGSWQALARINGVDKKGNAIDIDANFCGEETTGCIVYSSDENHLIATYGVDDLIIVHTKDATLVARKDDEQGLKQLVAKLKSEGHDDKL</sequence>
<dbReference type="FunFam" id="3.90.550.10:FF:000046">
    <property type="entry name" value="Mannose-1-phosphate guanylyltransferase (GDP)"/>
    <property type="match status" value="1"/>
</dbReference>
<dbReference type="InterPro" id="IPR054566">
    <property type="entry name" value="ManC/GMP-like_b-helix"/>
</dbReference>
<evidence type="ECO:0000256" key="1">
    <source>
        <dbReference type="ARBA" id="ARBA00022679"/>
    </source>
</evidence>
<evidence type="ECO:0000259" key="6">
    <source>
        <dbReference type="Pfam" id="PF22640"/>
    </source>
</evidence>
<dbReference type="PANTHER" id="PTHR46390">
    <property type="entry name" value="MANNOSE-1-PHOSPHATE GUANYLYLTRANSFERASE"/>
    <property type="match status" value="1"/>
</dbReference>
<dbReference type="GO" id="GO:0004475">
    <property type="term" value="F:mannose-1-phosphate guanylyltransferase (GTP) activity"/>
    <property type="evidence" value="ECO:0007669"/>
    <property type="project" value="UniProtKB-EC"/>
</dbReference>
<dbReference type="PANTHER" id="PTHR46390:SF1">
    <property type="entry name" value="MANNOSE-1-PHOSPHATE GUANYLYLTRANSFERASE"/>
    <property type="match status" value="1"/>
</dbReference>
<evidence type="ECO:0000313" key="7">
    <source>
        <dbReference type="EMBL" id="VAX36370.1"/>
    </source>
</evidence>
<keyword evidence="4" id="KW-0342">GTP-binding</keyword>
<name>A0A3B1DN46_9ZZZZ</name>
<dbReference type="AlphaFoldDB" id="A0A3B1DN46"/>
<dbReference type="InterPro" id="IPR051161">
    <property type="entry name" value="Mannose-6P_isomerase_type2"/>
</dbReference>
<keyword evidence="1 7" id="KW-0808">Transferase</keyword>
<evidence type="ECO:0000256" key="3">
    <source>
        <dbReference type="ARBA" id="ARBA00022741"/>
    </source>
</evidence>
<dbReference type="InterPro" id="IPR005835">
    <property type="entry name" value="NTP_transferase_dom"/>
</dbReference>
<evidence type="ECO:0000256" key="2">
    <source>
        <dbReference type="ARBA" id="ARBA00022695"/>
    </source>
</evidence>
<keyword evidence="2 7" id="KW-0548">Nucleotidyltransferase</keyword>
<gene>
    <name evidence="7" type="ORF">MNBD_PLANCTO02-391</name>
</gene>
<evidence type="ECO:0000256" key="4">
    <source>
        <dbReference type="ARBA" id="ARBA00023134"/>
    </source>
</evidence>
<feature type="domain" description="Nucleotidyl transferase" evidence="5">
    <location>
        <begin position="4"/>
        <end position="280"/>
    </location>
</feature>
<reference evidence="7" key="1">
    <citation type="submission" date="2018-06" db="EMBL/GenBank/DDBJ databases">
        <authorList>
            <person name="Zhirakovskaya E."/>
        </authorList>
    </citation>
    <scope>NUCLEOTIDE SEQUENCE</scope>
</reference>
<dbReference type="CDD" id="cd02509">
    <property type="entry name" value="GDP-M1P_Guanylyltransferase"/>
    <property type="match status" value="1"/>
</dbReference>
<proteinExistence type="predicted"/>
<accession>A0A3B1DN46</accession>
<dbReference type="SUPFAM" id="SSF53448">
    <property type="entry name" value="Nucleotide-diphospho-sugar transferases"/>
    <property type="match status" value="1"/>
</dbReference>
<dbReference type="Gene3D" id="3.90.550.10">
    <property type="entry name" value="Spore Coat Polysaccharide Biosynthesis Protein SpsA, Chain A"/>
    <property type="match status" value="1"/>
</dbReference>
<keyword evidence="3" id="KW-0547">Nucleotide-binding</keyword>
<dbReference type="Pfam" id="PF22640">
    <property type="entry name" value="ManC_GMP_beta-helix"/>
    <property type="match status" value="1"/>
</dbReference>
<feature type="domain" description="MannoseP isomerase/GMP-like beta-helix" evidence="6">
    <location>
        <begin position="299"/>
        <end position="349"/>
    </location>
</feature>
<dbReference type="InterPro" id="IPR049577">
    <property type="entry name" value="GMPP_N"/>
</dbReference>
<protein>
    <submittedName>
        <fullName evidence="7">Mannose-1-phosphate guanylyltransferase</fullName>
        <ecNumber evidence="7">2.7.7.13</ecNumber>
    </submittedName>
</protein>
<dbReference type="GO" id="GO:0009298">
    <property type="term" value="P:GDP-mannose biosynthetic process"/>
    <property type="evidence" value="ECO:0007669"/>
    <property type="project" value="TreeGrafter"/>
</dbReference>
<organism evidence="7">
    <name type="scientific">hydrothermal vent metagenome</name>
    <dbReference type="NCBI Taxonomy" id="652676"/>
    <lineage>
        <taxon>unclassified sequences</taxon>
        <taxon>metagenomes</taxon>
        <taxon>ecological metagenomes</taxon>
    </lineage>
</organism>
<dbReference type="GO" id="GO:0005525">
    <property type="term" value="F:GTP binding"/>
    <property type="evidence" value="ECO:0007669"/>
    <property type="project" value="UniProtKB-KW"/>
</dbReference>